<dbReference type="Gene3D" id="3.10.20.90">
    <property type="entry name" value="Phosphatidylinositol 3-kinase Catalytic Subunit, Chain A, domain 1"/>
    <property type="match status" value="1"/>
</dbReference>
<accession>A0A8U1BVM9</accession>
<dbReference type="Pfam" id="PF00240">
    <property type="entry name" value="ubiquitin"/>
    <property type="match status" value="1"/>
</dbReference>
<keyword evidence="3" id="KW-1185">Reference proteome</keyword>
<dbReference type="AlphaFoldDB" id="A0A8U1BVM9"/>
<dbReference type="Gene3D" id="1.25.40.20">
    <property type="entry name" value="Ankyrin repeat-containing domain"/>
    <property type="match status" value="1"/>
</dbReference>
<dbReference type="PANTHER" id="PTHR46885">
    <property type="entry name" value="PROTEIN ANKUB1"/>
    <property type="match status" value="1"/>
</dbReference>
<evidence type="ECO:0000313" key="3">
    <source>
        <dbReference type="Proteomes" id="UP000808372"/>
    </source>
</evidence>
<dbReference type="SUPFAM" id="SSF48403">
    <property type="entry name" value="Ankyrin repeat"/>
    <property type="match status" value="1"/>
</dbReference>
<dbReference type="KEGG" id="snh:120053618"/>
<dbReference type="Proteomes" id="UP000808372">
    <property type="component" value="Chromosome 9"/>
</dbReference>
<dbReference type="InterPro" id="IPR002110">
    <property type="entry name" value="Ankyrin_rpt"/>
</dbReference>
<dbReference type="SMART" id="SM00248">
    <property type="entry name" value="ANK"/>
    <property type="match status" value="2"/>
</dbReference>
<organism evidence="3 4">
    <name type="scientific">Salvelinus namaycush</name>
    <name type="common">Lake trout</name>
    <name type="synonym">Salmo namaycush</name>
    <dbReference type="NCBI Taxonomy" id="8040"/>
    <lineage>
        <taxon>Eukaryota</taxon>
        <taxon>Metazoa</taxon>
        <taxon>Chordata</taxon>
        <taxon>Craniata</taxon>
        <taxon>Vertebrata</taxon>
        <taxon>Euteleostomi</taxon>
        <taxon>Actinopterygii</taxon>
        <taxon>Neopterygii</taxon>
        <taxon>Teleostei</taxon>
        <taxon>Protacanthopterygii</taxon>
        <taxon>Salmoniformes</taxon>
        <taxon>Salmonidae</taxon>
        <taxon>Salmoninae</taxon>
        <taxon>Salvelinus</taxon>
    </lineage>
</organism>
<dbReference type="PANTHER" id="PTHR46885:SF1">
    <property type="entry name" value="PROTEIN ANKUB1"/>
    <property type="match status" value="1"/>
</dbReference>
<dbReference type="CDD" id="cd17050">
    <property type="entry name" value="Ubl1_ANKUB1"/>
    <property type="match status" value="1"/>
</dbReference>
<proteinExistence type="predicted"/>
<sequence>MPPCLLSLPGPPQNGLLRQTLDTNFNTTHTHCTLWLERWRGAEGHPAMRVFIDFDGSCEPFDVSPDQTVGSVKLMVKDYFHVQLSDDTQVRHFLELSYAGAILLDSWVLTDVGITPSSVICCLLKQEPVVRVFSAVTGETLSVLGTVFLLSTSVARLMTLVSQQCGLPVSSFRLSSPTGLQLYDCNRLHDYAIDLGATLRLDTWDGWAEFLRGCFLGHRLTVQRHLSRKRPVMRFQLRVALYIAASLGHLDLAGWLLERGVRAIEPVGVHPYREWCHQMAHPDAAKCPAVASIERGQLTILKLFIASSVLTLACRDPQGRDPLRIALQHGHRECVRHLATKLCSVVVLPGMALPMRTYVQIKRWVRLGQRRAASRHCIGLNRAPFRTRVGDTVLVDGFTLPKMSSKPRRSEAKAGIRVTSKASQPLTPINCPSHVSCMLRALSSQHAPLQLPKLHPVATRDEREKNRGKKRGCGGKGCEEDESGDQNSNQWRSRVPLPPISRDTNLRPVFASASPNSAQILTTSLESFSLHCDRTPRENAIYCLALASAFTQRPWLQQLNVARTLARRSAQHIG</sequence>
<dbReference type="InterPro" id="IPR042788">
    <property type="entry name" value="ANKUB1"/>
</dbReference>
<evidence type="ECO:0000256" key="1">
    <source>
        <dbReference type="SAM" id="MobiDB-lite"/>
    </source>
</evidence>
<dbReference type="SUPFAM" id="SSF54236">
    <property type="entry name" value="Ubiquitin-like"/>
    <property type="match status" value="1"/>
</dbReference>
<reference evidence="4" key="1">
    <citation type="submission" date="2025-08" db="UniProtKB">
        <authorList>
            <consortium name="RefSeq"/>
        </authorList>
    </citation>
    <scope>IDENTIFICATION</scope>
    <source>
        <tissue evidence="4">White muscle</tissue>
    </source>
</reference>
<dbReference type="InterPro" id="IPR029071">
    <property type="entry name" value="Ubiquitin-like_domsf"/>
</dbReference>
<dbReference type="InterPro" id="IPR000626">
    <property type="entry name" value="Ubiquitin-like_dom"/>
</dbReference>
<feature type="domain" description="Ubiquitin-like" evidence="2">
    <location>
        <begin position="51"/>
        <end position="126"/>
    </location>
</feature>
<dbReference type="GeneID" id="120053618"/>
<dbReference type="RefSeq" id="XP_038856688.1">
    <property type="nucleotide sequence ID" value="XM_039000760.1"/>
</dbReference>
<dbReference type="InterPro" id="IPR036770">
    <property type="entry name" value="Ankyrin_rpt-contain_sf"/>
</dbReference>
<protein>
    <submittedName>
        <fullName evidence="4">Protein ANKUB1-like</fullName>
    </submittedName>
</protein>
<feature type="region of interest" description="Disordered" evidence="1">
    <location>
        <begin position="450"/>
        <end position="499"/>
    </location>
</feature>
<gene>
    <name evidence="4" type="primary">LOC120053618</name>
</gene>
<evidence type="ECO:0000259" key="2">
    <source>
        <dbReference type="Pfam" id="PF00240"/>
    </source>
</evidence>
<evidence type="ECO:0000313" key="4">
    <source>
        <dbReference type="RefSeq" id="XP_038856688.1"/>
    </source>
</evidence>
<name>A0A8U1BVM9_SALNM</name>